<evidence type="ECO:0000259" key="3">
    <source>
        <dbReference type="Pfam" id="PF16746"/>
    </source>
</evidence>
<protein>
    <submittedName>
        <fullName evidence="4">ARF-GAP domain 2</fullName>
    </submittedName>
</protein>
<reference evidence="4 5" key="1">
    <citation type="submission" date="2019-07" db="EMBL/GenBank/DDBJ databases">
        <title>De Novo Assembly of kiwifruit Actinidia rufa.</title>
        <authorList>
            <person name="Sugita-Konishi S."/>
            <person name="Sato K."/>
            <person name="Mori E."/>
            <person name="Abe Y."/>
            <person name="Kisaki G."/>
            <person name="Hamano K."/>
            <person name="Suezawa K."/>
            <person name="Otani M."/>
            <person name="Fukuda T."/>
            <person name="Manabe T."/>
            <person name="Gomi K."/>
            <person name="Tabuchi M."/>
            <person name="Akimitsu K."/>
            <person name="Kataoka I."/>
        </authorList>
    </citation>
    <scope>NUCLEOTIDE SEQUENCE [LARGE SCALE GENOMIC DNA]</scope>
    <source>
        <strain evidence="5">cv. Fuchu</strain>
    </source>
</reference>
<evidence type="ECO:0000256" key="2">
    <source>
        <dbReference type="ARBA" id="ARBA00022833"/>
    </source>
</evidence>
<keyword evidence="1" id="KW-0479">Metal-binding</keyword>
<dbReference type="GO" id="GO:0046872">
    <property type="term" value="F:metal ion binding"/>
    <property type="evidence" value="ECO:0007669"/>
    <property type="project" value="UniProtKB-KW"/>
</dbReference>
<keyword evidence="5" id="KW-1185">Reference proteome</keyword>
<organism evidence="4 5">
    <name type="scientific">Actinidia rufa</name>
    <dbReference type="NCBI Taxonomy" id="165716"/>
    <lineage>
        <taxon>Eukaryota</taxon>
        <taxon>Viridiplantae</taxon>
        <taxon>Streptophyta</taxon>
        <taxon>Embryophyta</taxon>
        <taxon>Tracheophyta</taxon>
        <taxon>Spermatophyta</taxon>
        <taxon>Magnoliopsida</taxon>
        <taxon>eudicotyledons</taxon>
        <taxon>Gunneridae</taxon>
        <taxon>Pentapetalae</taxon>
        <taxon>asterids</taxon>
        <taxon>Ericales</taxon>
        <taxon>Actinidiaceae</taxon>
        <taxon>Actinidia</taxon>
    </lineage>
</organism>
<evidence type="ECO:0000313" key="4">
    <source>
        <dbReference type="EMBL" id="GFZ15871.1"/>
    </source>
</evidence>
<keyword evidence="2" id="KW-0862">Zinc</keyword>
<dbReference type="InterPro" id="IPR045258">
    <property type="entry name" value="ACAP1/2/3-like"/>
</dbReference>
<accession>A0A7J0GYM0</accession>
<feature type="domain" description="BAR" evidence="3">
    <location>
        <begin position="37"/>
        <end position="124"/>
    </location>
</feature>
<dbReference type="Proteomes" id="UP000585474">
    <property type="component" value="Unassembled WGS sequence"/>
</dbReference>
<name>A0A7J0GYM0_9ERIC</name>
<gene>
    <name evidence="4" type="ORF">Acr_25g0002800</name>
</gene>
<dbReference type="EMBL" id="BJWL01000025">
    <property type="protein sequence ID" value="GFZ15871.1"/>
    <property type="molecule type" value="Genomic_DNA"/>
</dbReference>
<dbReference type="GO" id="GO:0005737">
    <property type="term" value="C:cytoplasm"/>
    <property type="evidence" value="ECO:0007669"/>
    <property type="project" value="InterPro"/>
</dbReference>
<dbReference type="Pfam" id="PF16746">
    <property type="entry name" value="BAR_3"/>
    <property type="match status" value="1"/>
</dbReference>
<proteinExistence type="predicted"/>
<dbReference type="AlphaFoldDB" id="A0A7J0GYM0"/>
<evidence type="ECO:0000256" key="1">
    <source>
        <dbReference type="ARBA" id="ARBA00022723"/>
    </source>
</evidence>
<comment type="caution">
    <text evidence="4">The sequence shown here is derived from an EMBL/GenBank/DDBJ whole genome shotgun (WGS) entry which is preliminary data.</text>
</comment>
<dbReference type="PANTHER" id="PTHR23180:SF244">
    <property type="entry name" value="ADP-RIBOSYLATION FACTOR GTPASE-ACTIVATING PROTEIN AGD2"/>
    <property type="match status" value="1"/>
</dbReference>
<dbReference type="InterPro" id="IPR027267">
    <property type="entry name" value="AH/BAR_dom_sf"/>
</dbReference>
<dbReference type="SUPFAM" id="SSF103657">
    <property type="entry name" value="BAR/IMD domain-like"/>
    <property type="match status" value="1"/>
</dbReference>
<dbReference type="GO" id="GO:0005096">
    <property type="term" value="F:GTPase activator activity"/>
    <property type="evidence" value="ECO:0007669"/>
    <property type="project" value="InterPro"/>
</dbReference>
<dbReference type="InterPro" id="IPR004148">
    <property type="entry name" value="BAR_dom"/>
</dbReference>
<evidence type="ECO:0000313" key="5">
    <source>
        <dbReference type="Proteomes" id="UP000585474"/>
    </source>
</evidence>
<dbReference type="Gene3D" id="1.20.1270.60">
    <property type="entry name" value="Arfaptin homology (AH) domain/BAR domain"/>
    <property type="match status" value="1"/>
</dbReference>
<dbReference type="OrthoDB" id="764379at2759"/>
<dbReference type="PANTHER" id="PTHR23180">
    <property type="entry name" value="CENTAURIN/ARF"/>
    <property type="match status" value="1"/>
</dbReference>
<sequence>MHHYNFYIACSKNGESEYHLMHHYNYHLLGLDTSQTCKTTEAREKFASLKKSTRDDVVAELEEDLHNSKSAFERSRFNLVNALMNIEAKKKYEFLESFSAIMDAQLRYFKLGYELLSQLEPFIHQEMTSAMPLGQKVI</sequence>